<keyword evidence="4" id="KW-0862">Zinc</keyword>
<evidence type="ECO:0000256" key="8">
    <source>
        <dbReference type="ARBA" id="ARBA00023242"/>
    </source>
</evidence>
<gene>
    <name evidence="13" type="ORF">STAS_30823</name>
</gene>
<organism evidence="13 14">
    <name type="scientific">Striga asiatica</name>
    <name type="common">Asiatic witchweed</name>
    <name type="synonym">Buchnera asiatica</name>
    <dbReference type="NCBI Taxonomy" id="4170"/>
    <lineage>
        <taxon>Eukaryota</taxon>
        <taxon>Viridiplantae</taxon>
        <taxon>Streptophyta</taxon>
        <taxon>Embryophyta</taxon>
        <taxon>Tracheophyta</taxon>
        <taxon>Spermatophyta</taxon>
        <taxon>Magnoliopsida</taxon>
        <taxon>eudicotyledons</taxon>
        <taxon>Gunneridae</taxon>
        <taxon>Pentapetalae</taxon>
        <taxon>asterids</taxon>
        <taxon>lamiids</taxon>
        <taxon>Lamiales</taxon>
        <taxon>Orobanchaceae</taxon>
        <taxon>Buchnereae</taxon>
        <taxon>Striga</taxon>
    </lineage>
</organism>
<feature type="region of interest" description="Disordered" evidence="11">
    <location>
        <begin position="1"/>
        <end position="21"/>
    </location>
</feature>
<keyword evidence="7" id="KW-0804">Transcription</keyword>
<dbReference type="OrthoDB" id="514967at2759"/>
<dbReference type="AlphaFoldDB" id="A0A5A7R7Q9"/>
<dbReference type="GO" id="GO:0008270">
    <property type="term" value="F:zinc ion binding"/>
    <property type="evidence" value="ECO:0007669"/>
    <property type="project" value="UniProtKB-KW"/>
</dbReference>
<dbReference type="InterPro" id="IPR036893">
    <property type="entry name" value="SBP_sf"/>
</dbReference>
<name>A0A5A7R7Q9_STRAF</name>
<keyword evidence="2" id="KW-0479">Metal-binding</keyword>
<evidence type="ECO:0000256" key="5">
    <source>
        <dbReference type="ARBA" id="ARBA00023015"/>
    </source>
</evidence>
<sequence>MEANIYKNGTEHRNHRPMKEKRTMNNKNTISAGEQEEIEHDIMGADGGGRKRAAAAAKRGGGSSMKNCQVERCHVDLSEAKTYHRRHRVCEHHAKAQAVVVAGIRQRFCQQCSRFHELSEFDEAKRSCRRRLAGHNERRRKNFSDNSNISQANEGSPASYGQIDDRGRIQFTVVQENAKY</sequence>
<evidence type="ECO:0000256" key="4">
    <source>
        <dbReference type="ARBA" id="ARBA00022833"/>
    </source>
</evidence>
<feature type="compositionally biased region" description="Polar residues" evidence="11">
    <location>
        <begin position="144"/>
        <end position="156"/>
    </location>
</feature>
<proteinExistence type="predicted"/>
<evidence type="ECO:0000313" key="14">
    <source>
        <dbReference type="Proteomes" id="UP000325081"/>
    </source>
</evidence>
<evidence type="ECO:0000313" key="13">
    <source>
        <dbReference type="EMBL" id="GER53310.1"/>
    </source>
</evidence>
<protein>
    <submittedName>
        <fullName evidence="13">Squamosa promoter-binding protein</fullName>
    </submittedName>
</protein>
<dbReference type="FunFam" id="4.10.1100.10:FF:000001">
    <property type="entry name" value="Squamosa promoter-binding-like protein 14"/>
    <property type="match status" value="1"/>
</dbReference>
<evidence type="ECO:0000256" key="11">
    <source>
        <dbReference type="SAM" id="MobiDB-lite"/>
    </source>
</evidence>
<dbReference type="GO" id="GO:0005634">
    <property type="term" value="C:nucleus"/>
    <property type="evidence" value="ECO:0007669"/>
    <property type="project" value="UniProtKB-SubCell"/>
</dbReference>
<dbReference type="PANTHER" id="PTHR31251">
    <property type="entry name" value="SQUAMOSA PROMOTER-BINDING-LIKE PROTEIN 4"/>
    <property type="match status" value="1"/>
</dbReference>
<keyword evidence="14" id="KW-1185">Reference proteome</keyword>
<dbReference type="Gene3D" id="4.10.1100.10">
    <property type="entry name" value="Transcription factor, SBP-box domain"/>
    <property type="match status" value="1"/>
</dbReference>
<evidence type="ECO:0000256" key="10">
    <source>
        <dbReference type="PROSITE-ProRule" id="PRU00470"/>
    </source>
</evidence>
<evidence type="ECO:0000256" key="1">
    <source>
        <dbReference type="ARBA" id="ARBA00004123"/>
    </source>
</evidence>
<dbReference type="InterPro" id="IPR004333">
    <property type="entry name" value="SBP_dom"/>
</dbReference>
<comment type="function">
    <text evidence="9">Probable transcriptional factor. Binds to the promoter of the SQUAMOSA gene.</text>
</comment>
<dbReference type="InterPro" id="IPR044817">
    <property type="entry name" value="SBP-like"/>
</dbReference>
<comment type="subcellular location">
    <subcellularLocation>
        <location evidence="1">Nucleus</location>
    </subcellularLocation>
</comment>
<keyword evidence="8" id="KW-0539">Nucleus</keyword>
<keyword evidence="5" id="KW-0805">Transcription regulation</keyword>
<evidence type="ECO:0000256" key="7">
    <source>
        <dbReference type="ARBA" id="ARBA00023163"/>
    </source>
</evidence>
<dbReference type="Pfam" id="PF03110">
    <property type="entry name" value="SBP"/>
    <property type="match status" value="1"/>
</dbReference>
<keyword evidence="6" id="KW-0238">DNA-binding</keyword>
<comment type="caution">
    <text evidence="13">The sequence shown here is derived from an EMBL/GenBank/DDBJ whole genome shotgun (WGS) entry which is preliminary data.</text>
</comment>
<reference evidence="14" key="1">
    <citation type="journal article" date="2019" name="Curr. Biol.">
        <title>Genome Sequence of Striga asiatica Provides Insight into the Evolution of Plant Parasitism.</title>
        <authorList>
            <person name="Yoshida S."/>
            <person name="Kim S."/>
            <person name="Wafula E.K."/>
            <person name="Tanskanen J."/>
            <person name="Kim Y.M."/>
            <person name="Honaas L."/>
            <person name="Yang Z."/>
            <person name="Spallek T."/>
            <person name="Conn C.E."/>
            <person name="Ichihashi Y."/>
            <person name="Cheong K."/>
            <person name="Cui S."/>
            <person name="Der J.P."/>
            <person name="Gundlach H."/>
            <person name="Jiao Y."/>
            <person name="Hori C."/>
            <person name="Ishida J.K."/>
            <person name="Kasahara H."/>
            <person name="Kiba T."/>
            <person name="Kim M.S."/>
            <person name="Koo N."/>
            <person name="Laohavisit A."/>
            <person name="Lee Y.H."/>
            <person name="Lumba S."/>
            <person name="McCourt P."/>
            <person name="Mortimer J.C."/>
            <person name="Mutuku J.M."/>
            <person name="Nomura T."/>
            <person name="Sasaki-Sekimoto Y."/>
            <person name="Seto Y."/>
            <person name="Wang Y."/>
            <person name="Wakatake T."/>
            <person name="Sakakibara H."/>
            <person name="Demura T."/>
            <person name="Yamaguchi S."/>
            <person name="Yoneyama K."/>
            <person name="Manabe R.I."/>
            <person name="Nelson D.C."/>
            <person name="Schulman A.H."/>
            <person name="Timko M.P."/>
            <person name="dePamphilis C.W."/>
            <person name="Choi D."/>
            <person name="Shirasu K."/>
        </authorList>
    </citation>
    <scope>NUCLEOTIDE SEQUENCE [LARGE SCALE GENOMIC DNA]</scope>
    <source>
        <strain evidence="14">cv. UVA1</strain>
    </source>
</reference>
<accession>A0A5A7R7Q9</accession>
<dbReference type="PROSITE" id="PS51141">
    <property type="entry name" value="ZF_SBP"/>
    <property type="match status" value="1"/>
</dbReference>
<feature type="region of interest" description="Disordered" evidence="11">
    <location>
        <begin position="136"/>
        <end position="162"/>
    </location>
</feature>
<dbReference type="SUPFAM" id="SSF103612">
    <property type="entry name" value="SBT domain"/>
    <property type="match status" value="1"/>
</dbReference>
<keyword evidence="3 10" id="KW-0863">Zinc-finger</keyword>
<dbReference type="GO" id="GO:0003677">
    <property type="term" value="F:DNA binding"/>
    <property type="evidence" value="ECO:0007669"/>
    <property type="project" value="UniProtKB-KW"/>
</dbReference>
<evidence type="ECO:0000256" key="3">
    <source>
        <dbReference type="ARBA" id="ARBA00022771"/>
    </source>
</evidence>
<evidence type="ECO:0000256" key="2">
    <source>
        <dbReference type="ARBA" id="ARBA00022723"/>
    </source>
</evidence>
<dbReference type="EMBL" id="BKCP01010515">
    <property type="protein sequence ID" value="GER53310.1"/>
    <property type="molecule type" value="Genomic_DNA"/>
</dbReference>
<evidence type="ECO:0000256" key="9">
    <source>
        <dbReference type="ARBA" id="ARBA00056472"/>
    </source>
</evidence>
<evidence type="ECO:0000256" key="6">
    <source>
        <dbReference type="ARBA" id="ARBA00023125"/>
    </source>
</evidence>
<feature type="domain" description="SBP-type" evidence="12">
    <location>
        <begin position="65"/>
        <end position="142"/>
    </location>
</feature>
<dbReference type="Proteomes" id="UP000325081">
    <property type="component" value="Unassembled WGS sequence"/>
</dbReference>
<dbReference type="PANTHER" id="PTHR31251:SF220">
    <property type="entry name" value="SBP-TYPE DOMAIN-CONTAINING PROTEIN"/>
    <property type="match status" value="1"/>
</dbReference>
<evidence type="ECO:0000259" key="12">
    <source>
        <dbReference type="PROSITE" id="PS51141"/>
    </source>
</evidence>